<feature type="region of interest" description="Disordered" evidence="5">
    <location>
        <begin position="1"/>
        <end position="84"/>
    </location>
</feature>
<dbReference type="PANTHER" id="PTHR47094:SF1">
    <property type="entry name" value="RING-TYPE E3 UBIQUITIN TRANSFERASE"/>
    <property type="match status" value="1"/>
</dbReference>
<dbReference type="UniPathway" id="UPA00143"/>
<feature type="domain" description="RING-type" evidence="6">
    <location>
        <begin position="114"/>
        <end position="165"/>
    </location>
</feature>
<dbReference type="OrthoDB" id="6270329at2759"/>
<feature type="compositionally biased region" description="Basic and acidic residues" evidence="5">
    <location>
        <begin position="53"/>
        <end position="65"/>
    </location>
</feature>
<evidence type="ECO:0000313" key="8">
    <source>
        <dbReference type="Proteomes" id="UP000234275"/>
    </source>
</evidence>
<sequence length="193" mass="21475">MDRHDHVSLLSSDPYETYQYSPDPNNSSPVDSSISSPPRRKRRRLSRLSAENHPPEFDHENHGETEPATSIDLTEPEGPSALSKTLAKQREDAIKAQQGAKNEGGRSLLTAYKCPVCMDTPVDATSTACGHLFCHKCIIDTLKFSEEQRADTSGKTPRGTCPVCRKPLTRNDVPGPRRNLIPLQLKLTTRKRD</sequence>
<dbReference type="STRING" id="1392250.A0A2I2FUP1"/>
<evidence type="ECO:0000313" key="7">
    <source>
        <dbReference type="EMBL" id="PLB44365.1"/>
    </source>
</evidence>
<dbReference type="GO" id="GO:0140082">
    <property type="term" value="F:SUMO-ubiquitin ligase activity"/>
    <property type="evidence" value="ECO:0007669"/>
    <property type="project" value="TreeGrafter"/>
</dbReference>
<dbReference type="AlphaFoldDB" id="A0A2I2FUP1"/>
<evidence type="ECO:0000256" key="5">
    <source>
        <dbReference type="SAM" id="MobiDB-lite"/>
    </source>
</evidence>
<dbReference type="Proteomes" id="UP000234275">
    <property type="component" value="Unassembled WGS sequence"/>
</dbReference>
<feature type="compositionally biased region" description="Low complexity" evidence="5">
    <location>
        <begin position="21"/>
        <end position="37"/>
    </location>
</feature>
<dbReference type="InterPro" id="IPR017907">
    <property type="entry name" value="Znf_RING_CS"/>
</dbReference>
<keyword evidence="1" id="KW-0479">Metal-binding</keyword>
<dbReference type="Gene3D" id="3.30.40.10">
    <property type="entry name" value="Zinc/RING finger domain, C3HC4 (zinc finger)"/>
    <property type="match status" value="1"/>
</dbReference>
<dbReference type="GO" id="GO:0006511">
    <property type="term" value="P:ubiquitin-dependent protein catabolic process"/>
    <property type="evidence" value="ECO:0007669"/>
    <property type="project" value="TreeGrafter"/>
</dbReference>
<dbReference type="VEuPathDB" id="FungiDB:P170DRAFT_440667"/>
<name>A0A2I2FUP1_9EURO</name>
<dbReference type="GO" id="GO:0033768">
    <property type="term" value="C:SUMO-targeted ubiquitin ligase complex"/>
    <property type="evidence" value="ECO:0007669"/>
    <property type="project" value="TreeGrafter"/>
</dbReference>
<dbReference type="PROSITE" id="PS00518">
    <property type="entry name" value="ZF_RING_1"/>
    <property type="match status" value="1"/>
</dbReference>
<dbReference type="GO" id="GO:0061630">
    <property type="term" value="F:ubiquitin protein ligase activity"/>
    <property type="evidence" value="ECO:0007669"/>
    <property type="project" value="InterPro"/>
</dbReference>
<evidence type="ECO:0000256" key="3">
    <source>
        <dbReference type="ARBA" id="ARBA00022833"/>
    </source>
</evidence>
<organism evidence="7 8">
    <name type="scientific">Aspergillus steynii IBT 23096</name>
    <dbReference type="NCBI Taxonomy" id="1392250"/>
    <lineage>
        <taxon>Eukaryota</taxon>
        <taxon>Fungi</taxon>
        <taxon>Dikarya</taxon>
        <taxon>Ascomycota</taxon>
        <taxon>Pezizomycotina</taxon>
        <taxon>Eurotiomycetes</taxon>
        <taxon>Eurotiomycetidae</taxon>
        <taxon>Eurotiales</taxon>
        <taxon>Aspergillaceae</taxon>
        <taxon>Aspergillus</taxon>
        <taxon>Aspergillus subgen. Circumdati</taxon>
    </lineage>
</organism>
<comment type="caution">
    <text evidence="7">The sequence shown here is derived from an EMBL/GenBank/DDBJ whole genome shotgun (WGS) entry which is preliminary data.</text>
</comment>
<gene>
    <name evidence="7" type="ORF">P170DRAFT_440667</name>
</gene>
<evidence type="ECO:0000259" key="6">
    <source>
        <dbReference type="PROSITE" id="PS50089"/>
    </source>
</evidence>
<dbReference type="PANTHER" id="PTHR47094">
    <property type="entry name" value="ELFLESS, ISOFORM B"/>
    <property type="match status" value="1"/>
</dbReference>
<dbReference type="PROSITE" id="PS50089">
    <property type="entry name" value="ZF_RING_2"/>
    <property type="match status" value="1"/>
</dbReference>
<dbReference type="SMART" id="SM00184">
    <property type="entry name" value="RING"/>
    <property type="match status" value="1"/>
</dbReference>
<dbReference type="GO" id="GO:0008270">
    <property type="term" value="F:zinc ion binding"/>
    <property type="evidence" value="ECO:0007669"/>
    <property type="project" value="UniProtKB-KW"/>
</dbReference>
<dbReference type="InterPro" id="IPR001841">
    <property type="entry name" value="Znf_RING"/>
</dbReference>
<reference evidence="7 8" key="1">
    <citation type="submission" date="2016-12" db="EMBL/GenBank/DDBJ databases">
        <title>The genomes of Aspergillus section Nigri reveals drivers in fungal speciation.</title>
        <authorList>
            <consortium name="DOE Joint Genome Institute"/>
            <person name="Vesth T.C."/>
            <person name="Nybo J."/>
            <person name="Theobald S."/>
            <person name="Brandl J."/>
            <person name="Frisvad J.C."/>
            <person name="Nielsen K.F."/>
            <person name="Lyhne E.K."/>
            <person name="Kogle M.E."/>
            <person name="Kuo A."/>
            <person name="Riley R."/>
            <person name="Clum A."/>
            <person name="Nolan M."/>
            <person name="Lipzen A."/>
            <person name="Salamov A."/>
            <person name="Henrissat B."/>
            <person name="Wiebenga A."/>
            <person name="De Vries R.P."/>
            <person name="Grigoriev I.V."/>
            <person name="Mortensen U.H."/>
            <person name="Andersen M.R."/>
            <person name="Baker S.E."/>
        </authorList>
    </citation>
    <scope>NUCLEOTIDE SEQUENCE [LARGE SCALE GENOMIC DNA]</scope>
    <source>
        <strain evidence="7 8">IBT 23096</strain>
    </source>
</reference>
<keyword evidence="2 4" id="KW-0863">Zinc-finger</keyword>
<dbReference type="GO" id="GO:0016567">
    <property type="term" value="P:protein ubiquitination"/>
    <property type="evidence" value="ECO:0007669"/>
    <property type="project" value="UniProtKB-UniPathway"/>
</dbReference>
<evidence type="ECO:0000256" key="4">
    <source>
        <dbReference type="PROSITE-ProRule" id="PRU00175"/>
    </source>
</evidence>
<accession>A0A2I2FUP1</accession>
<dbReference type="Pfam" id="PF00097">
    <property type="entry name" value="zf-C3HC4"/>
    <property type="match status" value="1"/>
</dbReference>
<protein>
    <recommendedName>
        <fullName evidence="6">RING-type domain-containing protein</fullName>
    </recommendedName>
</protein>
<dbReference type="EMBL" id="MSFO01000009">
    <property type="protein sequence ID" value="PLB44365.1"/>
    <property type="molecule type" value="Genomic_DNA"/>
</dbReference>
<keyword evidence="3" id="KW-0862">Zinc</keyword>
<dbReference type="InterPro" id="IPR013083">
    <property type="entry name" value="Znf_RING/FYVE/PHD"/>
</dbReference>
<dbReference type="GO" id="GO:0032183">
    <property type="term" value="F:SUMO binding"/>
    <property type="evidence" value="ECO:0007669"/>
    <property type="project" value="TreeGrafter"/>
</dbReference>
<keyword evidence="8" id="KW-1185">Reference proteome</keyword>
<dbReference type="GeneID" id="36557831"/>
<evidence type="ECO:0000256" key="1">
    <source>
        <dbReference type="ARBA" id="ARBA00022723"/>
    </source>
</evidence>
<dbReference type="RefSeq" id="XP_024699667.1">
    <property type="nucleotide sequence ID" value="XM_024850132.1"/>
</dbReference>
<dbReference type="InterPro" id="IPR049627">
    <property type="entry name" value="SLX8"/>
</dbReference>
<proteinExistence type="predicted"/>
<dbReference type="InterPro" id="IPR018957">
    <property type="entry name" value="Znf_C3HC4_RING-type"/>
</dbReference>
<dbReference type="SUPFAM" id="SSF57850">
    <property type="entry name" value="RING/U-box"/>
    <property type="match status" value="1"/>
</dbReference>
<evidence type="ECO:0000256" key="2">
    <source>
        <dbReference type="ARBA" id="ARBA00022771"/>
    </source>
</evidence>